<protein>
    <submittedName>
        <fullName evidence="1">DNA alkylation repair protein</fullName>
    </submittedName>
</protein>
<dbReference type="EMBL" id="DVNA01000008">
    <property type="protein sequence ID" value="HIU54259.1"/>
    <property type="molecule type" value="Genomic_DNA"/>
</dbReference>
<dbReference type="Gene3D" id="1.25.10.90">
    <property type="match status" value="1"/>
</dbReference>
<organism evidence="1 2">
    <name type="scientific">Candidatus Gallibacteroides avistercoris</name>
    <dbReference type="NCBI Taxonomy" id="2840833"/>
    <lineage>
        <taxon>Bacteria</taxon>
        <taxon>Pseudomonadati</taxon>
        <taxon>Bacteroidota</taxon>
        <taxon>Bacteroidia</taxon>
        <taxon>Bacteroidales</taxon>
        <taxon>Bacteroidaceae</taxon>
        <taxon>Bacteroidaceae incertae sedis</taxon>
        <taxon>Candidatus Gallibacteroides</taxon>
    </lineage>
</organism>
<reference evidence="1" key="2">
    <citation type="journal article" date="2021" name="PeerJ">
        <title>Extensive microbial diversity within the chicken gut microbiome revealed by metagenomics and culture.</title>
        <authorList>
            <person name="Gilroy R."/>
            <person name="Ravi A."/>
            <person name="Getino M."/>
            <person name="Pursley I."/>
            <person name="Horton D.L."/>
            <person name="Alikhan N.F."/>
            <person name="Baker D."/>
            <person name="Gharbi K."/>
            <person name="Hall N."/>
            <person name="Watson M."/>
            <person name="Adriaenssens E.M."/>
            <person name="Foster-Nyarko E."/>
            <person name="Jarju S."/>
            <person name="Secka A."/>
            <person name="Antonio M."/>
            <person name="Oren A."/>
            <person name="Chaudhuri R.R."/>
            <person name="La Ragione R."/>
            <person name="Hildebrand F."/>
            <person name="Pallen M.J."/>
        </authorList>
    </citation>
    <scope>NUCLEOTIDE SEQUENCE</scope>
    <source>
        <strain evidence="1">CHK158-818</strain>
    </source>
</reference>
<evidence type="ECO:0000313" key="1">
    <source>
        <dbReference type="EMBL" id="HIU54259.1"/>
    </source>
</evidence>
<dbReference type="Pfam" id="PF08713">
    <property type="entry name" value="DNA_alkylation"/>
    <property type="match status" value="1"/>
</dbReference>
<dbReference type="Proteomes" id="UP000824112">
    <property type="component" value="Unassembled WGS sequence"/>
</dbReference>
<proteinExistence type="predicted"/>
<reference evidence="1" key="1">
    <citation type="submission" date="2020-10" db="EMBL/GenBank/DDBJ databases">
        <authorList>
            <person name="Gilroy R."/>
        </authorList>
    </citation>
    <scope>NUCLEOTIDE SEQUENCE</scope>
    <source>
        <strain evidence="1">CHK158-818</strain>
    </source>
</reference>
<comment type="caution">
    <text evidence="1">The sequence shown here is derived from an EMBL/GenBank/DDBJ whole genome shotgun (WGS) entry which is preliminary data.</text>
</comment>
<gene>
    <name evidence="1" type="ORF">IAB03_00460</name>
</gene>
<dbReference type="SUPFAM" id="SSF48371">
    <property type="entry name" value="ARM repeat"/>
    <property type="match status" value="1"/>
</dbReference>
<dbReference type="InterPro" id="IPR014825">
    <property type="entry name" value="DNA_alkylation"/>
</dbReference>
<name>A0A9D1SBG2_9BACT</name>
<accession>A0A9D1SBG2</accession>
<sequence>MEEEIRQIKKQLRMAMNGVVASSMRQKGVDYHVNFGLTAPLIKRIADTHAKRRELAELLWNESVRESKILATMLYPEDEFSETVARRWFDMLEQPEIADQLCYNLAGKQPYATTLALKYTDVPTSIQRYAGFQLLTRALLNKTDLTPEQREKLTNDVLTLFLSDEALYIKAAALNSLKRAMRQHPDAARQITDIADKVLHSLPANDTIRNLADELNAERKWLEESIF</sequence>
<dbReference type="InterPro" id="IPR016024">
    <property type="entry name" value="ARM-type_fold"/>
</dbReference>
<dbReference type="PANTHER" id="PTHR41291:SF1">
    <property type="entry name" value="DNA ALKYLATION REPAIR PROTEIN"/>
    <property type="match status" value="1"/>
</dbReference>
<evidence type="ECO:0000313" key="2">
    <source>
        <dbReference type="Proteomes" id="UP000824112"/>
    </source>
</evidence>
<dbReference type="AlphaFoldDB" id="A0A9D1SBG2"/>
<dbReference type="PANTHER" id="PTHR41291">
    <property type="entry name" value="DNA ALKYLATION REPAIR PROTEIN"/>
    <property type="match status" value="1"/>
</dbReference>